<accession>S4RW21</accession>
<feature type="domain" description="Sorting nexin C-terminal" evidence="1">
    <location>
        <begin position="1"/>
        <end position="64"/>
    </location>
</feature>
<dbReference type="AlphaFoldDB" id="S4RW21"/>
<proteinExistence type="predicted"/>
<evidence type="ECO:0000313" key="2">
    <source>
        <dbReference type="Ensembl" id="ENSPMAP00000009411.1"/>
    </source>
</evidence>
<sequence length="115" mass="13345">RDSLWPGGILAETPPPRNLHTHMRTRVAAQVKMLSSMPDELKHILGAETMRKGLLRVFEMFQHRQLNRRLLYVCLEGLLESLYPKNRLHQLFLRLHSRSPRLQAFHGRSPTGSAK</sequence>
<dbReference type="Pfam" id="PF08628">
    <property type="entry name" value="Nexin_C"/>
    <property type="match status" value="1"/>
</dbReference>
<dbReference type="GO" id="GO:0005769">
    <property type="term" value="C:early endosome"/>
    <property type="evidence" value="ECO:0007669"/>
    <property type="project" value="TreeGrafter"/>
</dbReference>
<dbReference type="Ensembl" id="ENSPMAT00000009451.1">
    <property type="protein sequence ID" value="ENSPMAP00000009411.1"/>
    <property type="gene ID" value="ENSPMAG00000008553.1"/>
</dbReference>
<dbReference type="HOGENOM" id="CLU_2114556_0_0_1"/>
<reference evidence="2" key="2">
    <citation type="submission" date="2025-09" db="UniProtKB">
        <authorList>
            <consortium name="Ensembl"/>
        </authorList>
    </citation>
    <scope>IDENTIFICATION</scope>
</reference>
<organism evidence="2">
    <name type="scientific">Petromyzon marinus</name>
    <name type="common">Sea lamprey</name>
    <dbReference type="NCBI Taxonomy" id="7757"/>
    <lineage>
        <taxon>Eukaryota</taxon>
        <taxon>Metazoa</taxon>
        <taxon>Chordata</taxon>
        <taxon>Craniata</taxon>
        <taxon>Vertebrata</taxon>
        <taxon>Cyclostomata</taxon>
        <taxon>Hyperoartia</taxon>
        <taxon>Petromyzontiformes</taxon>
        <taxon>Petromyzontidae</taxon>
        <taxon>Petromyzon</taxon>
    </lineage>
</organism>
<name>S4RW21_PETMA</name>
<dbReference type="PANTHER" id="PTHR22775">
    <property type="entry name" value="SORTING NEXIN"/>
    <property type="match status" value="1"/>
</dbReference>
<protein>
    <recommendedName>
        <fullName evidence="1">Sorting nexin C-terminal domain-containing protein</fullName>
    </recommendedName>
</protein>
<dbReference type="InterPro" id="IPR013937">
    <property type="entry name" value="Sorting_nexin_C"/>
</dbReference>
<dbReference type="STRING" id="7757.ENSPMAP00000009411"/>
<dbReference type="GO" id="GO:0035091">
    <property type="term" value="F:phosphatidylinositol binding"/>
    <property type="evidence" value="ECO:0007669"/>
    <property type="project" value="TreeGrafter"/>
</dbReference>
<dbReference type="OMA" id="DFRDSFW"/>
<dbReference type="GeneTree" id="ENSGT00950000182856"/>
<evidence type="ECO:0000259" key="1">
    <source>
        <dbReference type="Pfam" id="PF08628"/>
    </source>
</evidence>
<reference evidence="2" key="1">
    <citation type="submission" date="2025-08" db="UniProtKB">
        <authorList>
            <consortium name="Ensembl"/>
        </authorList>
    </citation>
    <scope>IDENTIFICATION</scope>
</reference>
<dbReference type="PANTHER" id="PTHR22775:SF3">
    <property type="entry name" value="SORTING NEXIN-13"/>
    <property type="match status" value="1"/>
</dbReference>